<dbReference type="EMBL" id="JBJYXY010000001">
    <property type="protein sequence ID" value="MFN2975944.1"/>
    <property type="molecule type" value="Genomic_DNA"/>
</dbReference>
<evidence type="ECO:0000313" key="8">
    <source>
        <dbReference type="EMBL" id="MFN2975944.1"/>
    </source>
</evidence>
<feature type="domain" description="Argininosuccinate lyase C-terminal" evidence="7">
    <location>
        <begin position="379"/>
        <end position="446"/>
    </location>
</feature>
<dbReference type="HAMAP" id="MF_00006">
    <property type="entry name" value="Arg_succ_lyase"/>
    <property type="match status" value="1"/>
</dbReference>
<organism evidence="8 9">
    <name type="scientific">Terriglobus aquaticus</name>
    <dbReference type="NCBI Taxonomy" id="940139"/>
    <lineage>
        <taxon>Bacteria</taxon>
        <taxon>Pseudomonadati</taxon>
        <taxon>Acidobacteriota</taxon>
        <taxon>Terriglobia</taxon>
        <taxon>Terriglobales</taxon>
        <taxon>Acidobacteriaceae</taxon>
        <taxon>Terriglobus</taxon>
    </lineage>
</organism>
<dbReference type="Proteomes" id="UP001634747">
    <property type="component" value="Unassembled WGS sequence"/>
</dbReference>
<evidence type="ECO:0000259" key="6">
    <source>
        <dbReference type="Pfam" id="PF00206"/>
    </source>
</evidence>
<dbReference type="InterPro" id="IPR024083">
    <property type="entry name" value="Fumarase/histidase_N"/>
</dbReference>
<dbReference type="Gene3D" id="1.10.40.30">
    <property type="entry name" value="Fumarase/aspartase (C-terminal domain)"/>
    <property type="match status" value="1"/>
</dbReference>
<dbReference type="PANTHER" id="PTHR43814:SF1">
    <property type="entry name" value="ARGININOSUCCINATE LYASE"/>
    <property type="match status" value="1"/>
</dbReference>
<comment type="pathway">
    <text evidence="2 5">Amino-acid biosynthesis; L-arginine biosynthesis; L-arginine from L-ornithine and carbamoyl phosphate: step 3/3.</text>
</comment>
<protein>
    <recommendedName>
        <fullName evidence="3 5">Argininosuccinate lyase</fullName>
        <shortName evidence="5">ASAL</shortName>
        <ecNumber evidence="3 5">4.3.2.1</ecNumber>
    </recommendedName>
    <alternativeName>
        <fullName evidence="5">Arginosuccinase</fullName>
    </alternativeName>
</protein>
<feature type="domain" description="Fumarate lyase N-terminal" evidence="6">
    <location>
        <begin position="11"/>
        <end position="316"/>
    </location>
</feature>
<dbReference type="EC" id="4.3.2.1" evidence="3 5"/>
<dbReference type="GO" id="GO:0004056">
    <property type="term" value="F:argininosuccinate lyase activity"/>
    <property type="evidence" value="ECO:0007669"/>
    <property type="project" value="UniProtKB-EC"/>
</dbReference>
<dbReference type="InterPro" id="IPR022761">
    <property type="entry name" value="Fumarate_lyase_N"/>
</dbReference>
<dbReference type="RefSeq" id="WP_263412550.1">
    <property type="nucleotide sequence ID" value="NZ_BAABBH010000001.1"/>
</dbReference>
<dbReference type="Pfam" id="PF14698">
    <property type="entry name" value="ASL_C2"/>
    <property type="match status" value="1"/>
</dbReference>
<evidence type="ECO:0000256" key="4">
    <source>
        <dbReference type="ARBA" id="ARBA00022571"/>
    </source>
</evidence>
<evidence type="ECO:0000256" key="3">
    <source>
        <dbReference type="ARBA" id="ARBA00012338"/>
    </source>
</evidence>
<gene>
    <name evidence="5 8" type="primary">argH</name>
    <name evidence="8" type="ORF">ACK2TP_09230</name>
</gene>
<dbReference type="PRINTS" id="PR00145">
    <property type="entry name" value="ARGSUCLYASE"/>
</dbReference>
<dbReference type="Pfam" id="PF00206">
    <property type="entry name" value="Lyase_1"/>
    <property type="match status" value="1"/>
</dbReference>
<dbReference type="InterPro" id="IPR000362">
    <property type="entry name" value="Fumarate_lyase_fam"/>
</dbReference>
<comment type="catalytic activity">
    <reaction evidence="1 5">
        <text>2-(N(omega)-L-arginino)succinate = fumarate + L-arginine</text>
        <dbReference type="Rhea" id="RHEA:24020"/>
        <dbReference type="ChEBI" id="CHEBI:29806"/>
        <dbReference type="ChEBI" id="CHEBI:32682"/>
        <dbReference type="ChEBI" id="CHEBI:57472"/>
        <dbReference type="EC" id="4.3.2.1"/>
    </reaction>
</comment>
<sequence>MATQPTKMWSGRFREPLDPDFEQWQRSFVFDWRLIPMEASASIAHARMIAAAGILTADEEQQMIEALGQLVRQEGLNDERTIFDAGAPWADSASQAEDVHHFVELELKRQIGDLALKLHTGRSRNEQIATDMRLYVGDSMYLIAEGMKRWALALVELAEQAGDAVMPSYTHLQRAEPVLVAHWLLAYVSMIERDLSRLADCKKRLSFCPLGSGAVAGATLPLDREIASRALWFTAPTPNSIDATSDRDFAIEFVQVLSTFALHISRFAEEITLFASSEFQFIELPEAFSTGSSAMPQKKNPDFTELLRGKCSRVTGALSTLLMLVKGLPLAYNKDLQEGQEAVFNASDTIIEITVLLHRFTSSLRFRYERMQEAASRGYLNAMAAATYLSNKGVPFRKAHEKIGNAVRFALESGRELNALSVEELKQFGDEFGPDFHDAISLRATIDCHDVIGGTAMKRVLAALGEARARLSEQSAVEMLDGTLREAEYARS</sequence>
<dbReference type="InterPro" id="IPR008948">
    <property type="entry name" value="L-Aspartase-like"/>
</dbReference>
<comment type="similarity">
    <text evidence="5">Belongs to the lyase 1 family. Argininosuccinate lyase subfamily.</text>
</comment>
<dbReference type="SUPFAM" id="SSF48557">
    <property type="entry name" value="L-aspartase-like"/>
    <property type="match status" value="1"/>
</dbReference>
<dbReference type="InterPro" id="IPR020557">
    <property type="entry name" value="Fumarate_lyase_CS"/>
</dbReference>
<keyword evidence="5" id="KW-0963">Cytoplasm</keyword>
<keyword evidence="4 5" id="KW-0055">Arginine biosynthesis</keyword>
<name>A0ABW9KJM8_9BACT</name>
<dbReference type="NCBIfam" id="TIGR00838">
    <property type="entry name" value="argH"/>
    <property type="match status" value="1"/>
</dbReference>
<dbReference type="PANTHER" id="PTHR43814">
    <property type="entry name" value="ARGININOSUCCINATE LYASE"/>
    <property type="match status" value="1"/>
</dbReference>
<dbReference type="PRINTS" id="PR00149">
    <property type="entry name" value="FUMRATELYASE"/>
</dbReference>
<dbReference type="InterPro" id="IPR009049">
    <property type="entry name" value="Argininosuccinate_lyase"/>
</dbReference>
<dbReference type="Gene3D" id="1.10.275.10">
    <property type="entry name" value="Fumarase/aspartase (N-terminal domain)"/>
    <property type="match status" value="1"/>
</dbReference>
<evidence type="ECO:0000259" key="7">
    <source>
        <dbReference type="Pfam" id="PF14698"/>
    </source>
</evidence>
<evidence type="ECO:0000256" key="1">
    <source>
        <dbReference type="ARBA" id="ARBA00000985"/>
    </source>
</evidence>
<comment type="subcellular location">
    <subcellularLocation>
        <location evidence="5">Cytoplasm</location>
    </subcellularLocation>
</comment>
<keyword evidence="9" id="KW-1185">Reference proteome</keyword>
<dbReference type="Gene3D" id="1.20.200.10">
    <property type="entry name" value="Fumarase/aspartase (Central domain)"/>
    <property type="match status" value="1"/>
</dbReference>
<dbReference type="CDD" id="cd01359">
    <property type="entry name" value="Argininosuccinate_lyase"/>
    <property type="match status" value="1"/>
</dbReference>
<evidence type="ECO:0000256" key="2">
    <source>
        <dbReference type="ARBA" id="ARBA00004941"/>
    </source>
</evidence>
<dbReference type="InterPro" id="IPR029419">
    <property type="entry name" value="Arg_succ_lyase_C"/>
</dbReference>
<dbReference type="PROSITE" id="PS00163">
    <property type="entry name" value="FUMARATE_LYASES"/>
    <property type="match status" value="1"/>
</dbReference>
<accession>A0ABW9KJM8</accession>
<comment type="caution">
    <text evidence="8">The sequence shown here is derived from an EMBL/GenBank/DDBJ whole genome shotgun (WGS) entry which is preliminary data.</text>
</comment>
<proteinExistence type="inferred from homology"/>
<evidence type="ECO:0000256" key="5">
    <source>
        <dbReference type="HAMAP-Rule" id="MF_00006"/>
    </source>
</evidence>
<keyword evidence="5" id="KW-0028">Amino-acid biosynthesis</keyword>
<keyword evidence="5 8" id="KW-0456">Lyase</keyword>
<evidence type="ECO:0000313" key="9">
    <source>
        <dbReference type="Proteomes" id="UP001634747"/>
    </source>
</evidence>
<reference evidence="8 9" key="1">
    <citation type="submission" date="2024-12" db="EMBL/GenBank/DDBJ databases">
        <authorList>
            <person name="Lee Y."/>
        </authorList>
    </citation>
    <scope>NUCLEOTIDE SEQUENCE [LARGE SCALE GENOMIC DNA]</scope>
    <source>
        <strain evidence="8 9">03SUJ4</strain>
    </source>
</reference>